<organism evidence="1 2">
    <name type="scientific">Metarhizium rileyi (strain RCEF 4871)</name>
    <name type="common">Nomuraea rileyi</name>
    <dbReference type="NCBI Taxonomy" id="1649241"/>
    <lineage>
        <taxon>Eukaryota</taxon>
        <taxon>Fungi</taxon>
        <taxon>Dikarya</taxon>
        <taxon>Ascomycota</taxon>
        <taxon>Pezizomycotina</taxon>
        <taxon>Sordariomycetes</taxon>
        <taxon>Hypocreomycetidae</taxon>
        <taxon>Hypocreales</taxon>
        <taxon>Clavicipitaceae</taxon>
        <taxon>Metarhizium</taxon>
    </lineage>
</organism>
<dbReference type="InterPro" id="IPR051678">
    <property type="entry name" value="AGP_Transferase"/>
</dbReference>
<accession>A0A166YU28</accession>
<proteinExistence type="predicted"/>
<dbReference type="OrthoDB" id="3645574at2759"/>
<reference evidence="1 2" key="1">
    <citation type="journal article" date="2016" name="Genome Biol. Evol.">
        <title>Divergent and convergent evolution of fungal pathogenicity.</title>
        <authorList>
            <person name="Shang Y."/>
            <person name="Xiao G."/>
            <person name="Zheng P."/>
            <person name="Cen K."/>
            <person name="Zhan S."/>
            <person name="Wang C."/>
        </authorList>
    </citation>
    <scope>NUCLEOTIDE SEQUENCE [LARGE SCALE GENOMIC DNA]</scope>
    <source>
        <strain evidence="1 2">RCEF 4871</strain>
    </source>
</reference>
<sequence length="407" mass="47638">MPFAHPDSLTMDEKLRSEVGAYIWMQDQCPEIRIPQLYGFSTSYGHFTHEAQLPWYTRLRHFLSRFFRYPFQDSALSRYAPVAVSEKLPFQYMLLEYIGQDIGQMLSSTWNIHRNDTDRRNRLFHGIARIMISLSRIPQPRIGSFRFNDDCTVTLTSRPSFAGTMILENKGAEPSISLRDTYTCTEPFVADMVTLHDNYFCSNKSATTGELDCRIQMSIRTLLRTLSHNYIKKEWRNGPFLLQLTDLHQSNIFVDNDWNITCLLDLEWLCALPPEALYVPYWLTNQGIADLVDEGDCRSLTEYNCVWQEFMQAFSEEESKVKLAWPLKRIIQDMWQSKGTWFWLSLKSVDAAYYLVSDHLCPQFSADLSLHVVESFSQFWKEGANELVVKKVSDYHDYEEELGRLFE</sequence>
<protein>
    <recommendedName>
        <fullName evidence="3">Aminoglycoside phosphotransferase domain-containing protein</fullName>
    </recommendedName>
</protein>
<dbReference type="InterPro" id="IPR011009">
    <property type="entry name" value="Kinase-like_dom_sf"/>
</dbReference>
<gene>
    <name evidence="1" type="ORF">NOR_07272</name>
</gene>
<dbReference type="STRING" id="1081105.A0A166YU28"/>
<dbReference type="PANTHER" id="PTHR21310">
    <property type="entry name" value="AMINOGLYCOSIDE PHOSPHOTRANSFERASE-RELATED-RELATED"/>
    <property type="match status" value="1"/>
</dbReference>
<evidence type="ECO:0008006" key="3">
    <source>
        <dbReference type="Google" id="ProtNLM"/>
    </source>
</evidence>
<dbReference type="SUPFAM" id="SSF56112">
    <property type="entry name" value="Protein kinase-like (PK-like)"/>
    <property type="match status" value="1"/>
</dbReference>
<dbReference type="PANTHER" id="PTHR21310:SF37">
    <property type="entry name" value="AMINOGLYCOSIDE PHOSPHOTRANSFERASE DOMAIN-CONTAINING PROTEIN"/>
    <property type="match status" value="1"/>
</dbReference>
<name>A0A166YU28_METRR</name>
<comment type="caution">
    <text evidence="1">The sequence shown here is derived from an EMBL/GenBank/DDBJ whole genome shotgun (WGS) entry which is preliminary data.</text>
</comment>
<dbReference type="AlphaFoldDB" id="A0A166YU28"/>
<dbReference type="EMBL" id="AZHC01000031">
    <property type="protein sequence ID" value="OAA37256.1"/>
    <property type="molecule type" value="Genomic_DNA"/>
</dbReference>
<keyword evidence="2" id="KW-1185">Reference proteome</keyword>
<dbReference type="Proteomes" id="UP000243498">
    <property type="component" value="Unassembled WGS sequence"/>
</dbReference>
<evidence type="ECO:0000313" key="2">
    <source>
        <dbReference type="Proteomes" id="UP000243498"/>
    </source>
</evidence>
<dbReference type="OMA" id="AYIWMQD"/>
<evidence type="ECO:0000313" key="1">
    <source>
        <dbReference type="EMBL" id="OAA37256.1"/>
    </source>
</evidence>